<protein>
    <recommendedName>
        <fullName evidence="14">NADH dehydrogenase [ubiquinone] 1 alpha subcomplex subunit 5</fullName>
    </recommendedName>
</protein>
<evidence type="ECO:0000256" key="11">
    <source>
        <dbReference type="SAM" id="Coils"/>
    </source>
</evidence>
<comment type="subunit">
    <text evidence="4">Complex I is composed of 45 different subunits.</text>
</comment>
<evidence type="ECO:0000256" key="1">
    <source>
        <dbReference type="ARBA" id="ARBA00003195"/>
    </source>
</evidence>
<evidence type="ECO:0000256" key="7">
    <source>
        <dbReference type="ARBA" id="ARBA00022792"/>
    </source>
</evidence>
<dbReference type="InParanoid" id="A7SCA4"/>
<keyword evidence="7" id="KW-0999">Mitochondrion inner membrane</keyword>
<keyword evidence="11" id="KW-0175">Coiled coil</keyword>
<dbReference type="Pfam" id="PF04716">
    <property type="entry name" value="ETC_C1_NDUFA5"/>
    <property type="match status" value="1"/>
</dbReference>
<dbReference type="GO" id="GO:0005743">
    <property type="term" value="C:mitochondrial inner membrane"/>
    <property type="evidence" value="ECO:0007669"/>
    <property type="project" value="UniProtKB-SubCell"/>
</dbReference>
<keyword evidence="10" id="KW-0472">Membrane</keyword>
<comment type="similarity">
    <text evidence="3">Belongs to the complex I NDUFA5 subunit family.</text>
</comment>
<evidence type="ECO:0000256" key="10">
    <source>
        <dbReference type="ARBA" id="ARBA00023136"/>
    </source>
</evidence>
<evidence type="ECO:0000256" key="4">
    <source>
        <dbReference type="ARBA" id="ARBA00011533"/>
    </source>
</evidence>
<keyword evidence="13" id="KW-1185">Reference proteome</keyword>
<dbReference type="PANTHER" id="PTHR12653:SF0">
    <property type="entry name" value="NADH DEHYDROGENASE [UBIQUINONE] 1 ALPHA SUBCOMPLEX SUBUNIT 5"/>
    <property type="match status" value="1"/>
</dbReference>
<keyword evidence="5" id="KW-0813">Transport</keyword>
<evidence type="ECO:0000313" key="12">
    <source>
        <dbReference type="EMBL" id="EDO38624.1"/>
    </source>
</evidence>
<evidence type="ECO:0000256" key="2">
    <source>
        <dbReference type="ARBA" id="ARBA00004443"/>
    </source>
</evidence>
<evidence type="ECO:0000256" key="8">
    <source>
        <dbReference type="ARBA" id="ARBA00022982"/>
    </source>
</evidence>
<keyword evidence="8" id="KW-0249">Electron transport</keyword>
<proteinExistence type="inferred from homology"/>
<comment type="subcellular location">
    <subcellularLocation>
        <location evidence="2">Mitochondrion inner membrane</location>
        <topology evidence="2">Peripheral membrane protein</topology>
        <orientation evidence="2">Matrix side</orientation>
    </subcellularLocation>
</comment>
<reference evidence="12 13" key="1">
    <citation type="journal article" date="2007" name="Science">
        <title>Sea anemone genome reveals ancestral eumetazoan gene repertoire and genomic organization.</title>
        <authorList>
            <person name="Putnam N.H."/>
            <person name="Srivastava M."/>
            <person name="Hellsten U."/>
            <person name="Dirks B."/>
            <person name="Chapman J."/>
            <person name="Salamov A."/>
            <person name="Terry A."/>
            <person name="Shapiro H."/>
            <person name="Lindquist E."/>
            <person name="Kapitonov V.V."/>
            <person name="Jurka J."/>
            <person name="Genikhovich G."/>
            <person name="Grigoriev I.V."/>
            <person name="Lucas S.M."/>
            <person name="Steele R.E."/>
            <person name="Finnerty J.R."/>
            <person name="Technau U."/>
            <person name="Martindale M.Q."/>
            <person name="Rokhsar D.S."/>
        </authorList>
    </citation>
    <scope>NUCLEOTIDE SEQUENCE [LARGE SCALE GENOMIC DNA]</scope>
    <source>
        <strain evidence="13">CH2 X CH6</strain>
    </source>
</reference>
<dbReference type="OrthoDB" id="286811at2759"/>
<evidence type="ECO:0008006" key="14">
    <source>
        <dbReference type="Google" id="ProtNLM"/>
    </source>
</evidence>
<organism evidence="12 13">
    <name type="scientific">Nematostella vectensis</name>
    <name type="common">Starlet sea anemone</name>
    <dbReference type="NCBI Taxonomy" id="45351"/>
    <lineage>
        <taxon>Eukaryota</taxon>
        <taxon>Metazoa</taxon>
        <taxon>Cnidaria</taxon>
        <taxon>Anthozoa</taxon>
        <taxon>Hexacorallia</taxon>
        <taxon>Actiniaria</taxon>
        <taxon>Edwardsiidae</taxon>
        <taxon>Nematostella</taxon>
    </lineage>
</organism>
<dbReference type="PhylomeDB" id="A7SCA4"/>
<evidence type="ECO:0000256" key="9">
    <source>
        <dbReference type="ARBA" id="ARBA00023128"/>
    </source>
</evidence>
<keyword evidence="6" id="KW-0679">Respiratory chain</keyword>
<dbReference type="Proteomes" id="UP000001593">
    <property type="component" value="Unassembled WGS sequence"/>
</dbReference>
<dbReference type="PANTHER" id="PTHR12653">
    <property type="entry name" value="NADH-UBIQUINONE OXIDOREDUCTASE 13 KD-B SUBUNIT"/>
    <property type="match status" value="1"/>
</dbReference>
<dbReference type="OMA" id="ENQWKWP"/>
<evidence type="ECO:0000313" key="13">
    <source>
        <dbReference type="Proteomes" id="UP000001593"/>
    </source>
</evidence>
<sequence>MAAYLKRSTGLVGLAVAKAPREALIGLYQKTLGVLDKMPRDAAYRVHTEQITKHRLSIVEQETDIEALEKKLKAGQVEEVIRQAENELSLAEKMRVWKPWEPLQTPPPMGQWKWPI</sequence>
<dbReference type="InterPro" id="IPR006806">
    <property type="entry name" value="NDUFA5"/>
</dbReference>
<name>A7SCA4_NEMVE</name>
<gene>
    <name evidence="12" type="ORF">NEMVEDRAFT_v1g210064</name>
</gene>
<evidence type="ECO:0000256" key="5">
    <source>
        <dbReference type="ARBA" id="ARBA00022448"/>
    </source>
</evidence>
<keyword evidence="9" id="KW-0496">Mitochondrion</keyword>
<dbReference type="HOGENOM" id="CLU_099943_2_0_1"/>
<dbReference type="KEGG" id="nve:5510211"/>
<comment type="function">
    <text evidence="1">Accessory subunit of the mitochondrial membrane respiratory chain NADH dehydrogenase (Complex I), that is believed not to be involved in catalysis. Complex I functions in the transfer of electrons from NADH to the respiratory chain. The immediate electron acceptor for the enzyme is believed to be ubiquinone.</text>
</comment>
<accession>A7SCA4</accession>
<dbReference type="GO" id="GO:0022904">
    <property type="term" value="P:respiratory electron transport chain"/>
    <property type="evidence" value="ECO:0000318"/>
    <property type="project" value="GO_Central"/>
</dbReference>
<dbReference type="eggNOG" id="KOG3365">
    <property type="taxonomic scope" value="Eukaryota"/>
</dbReference>
<dbReference type="GO" id="GO:0045271">
    <property type="term" value="C:respiratory chain complex I"/>
    <property type="evidence" value="ECO:0000318"/>
    <property type="project" value="GO_Central"/>
</dbReference>
<feature type="coiled-coil region" evidence="11">
    <location>
        <begin position="51"/>
        <end position="94"/>
    </location>
</feature>
<evidence type="ECO:0000256" key="6">
    <source>
        <dbReference type="ARBA" id="ARBA00022660"/>
    </source>
</evidence>
<evidence type="ECO:0000256" key="3">
    <source>
        <dbReference type="ARBA" id="ARBA00010261"/>
    </source>
</evidence>
<dbReference type="AlphaFoldDB" id="A7SCA4"/>
<dbReference type="STRING" id="45351.A7SCA4"/>
<dbReference type="EMBL" id="DS469622">
    <property type="protein sequence ID" value="EDO38624.1"/>
    <property type="molecule type" value="Genomic_DNA"/>
</dbReference>